<organism evidence="3 4">
    <name type="scientific">Fasciola hepatica</name>
    <name type="common">Liver fluke</name>
    <dbReference type="NCBI Taxonomy" id="6192"/>
    <lineage>
        <taxon>Eukaryota</taxon>
        <taxon>Metazoa</taxon>
        <taxon>Spiralia</taxon>
        <taxon>Lophotrochozoa</taxon>
        <taxon>Platyhelminthes</taxon>
        <taxon>Trematoda</taxon>
        <taxon>Digenea</taxon>
        <taxon>Plagiorchiida</taxon>
        <taxon>Echinostomata</taxon>
        <taxon>Echinostomatoidea</taxon>
        <taxon>Fasciolidae</taxon>
        <taxon>Fasciola</taxon>
    </lineage>
</organism>
<keyword evidence="1" id="KW-1133">Transmembrane helix</keyword>
<gene>
    <name evidence="3" type="ORF">D915_001881</name>
</gene>
<reference evidence="3" key="1">
    <citation type="submission" date="2019-03" db="EMBL/GenBank/DDBJ databases">
        <title>Improved annotation for the trematode Fasciola hepatica.</title>
        <authorList>
            <person name="Choi Y.-J."/>
            <person name="Martin J."/>
            <person name="Mitreva M."/>
        </authorList>
    </citation>
    <scope>NUCLEOTIDE SEQUENCE [LARGE SCALE GENOMIC DNA]</scope>
</reference>
<dbReference type="Proteomes" id="UP000230066">
    <property type="component" value="Unassembled WGS sequence"/>
</dbReference>
<protein>
    <submittedName>
        <fullName evidence="3">Jumonji domain-containing protein 2</fullName>
    </submittedName>
</protein>
<dbReference type="EMBL" id="JXXN02000467">
    <property type="protein sequence ID" value="THD27295.1"/>
    <property type="molecule type" value="Genomic_DNA"/>
</dbReference>
<keyword evidence="1" id="KW-0472">Membrane</keyword>
<evidence type="ECO:0000259" key="2">
    <source>
        <dbReference type="Pfam" id="PF13908"/>
    </source>
</evidence>
<proteinExistence type="predicted"/>
<feature type="transmembrane region" description="Helical" evidence="1">
    <location>
        <begin position="167"/>
        <end position="187"/>
    </location>
</feature>
<keyword evidence="1" id="KW-0812">Transmembrane</keyword>
<sequence>MQWPTCFALTFRKHLVVQSFGNSMWFSPLEFIILQVIENVAGQFVPTGRIPSEVLRRFGGLSDKQKRDLYRQYQSFAFVNIPVFLKTQIQSIESLYKFGVCKTQPTATNIAEPYFVCPSVQPSPTVPFEEQLRYCCGAVEQQYCCSSSAFISGIRTVTSDLVISPSIVMGISLGFLSLCTLVAILAYTKIARNLRRQSTKLQHYSASGPNLGTTYGSKSTFSSYHVPPRNQLLSGYQENKIPKNEPVSVEYMKLNVLNNADKKAIEVLKRKQSGSPATVQQLMEFNRLFEAFLRKFFCLGEITHSITLNTSVPVTYDQGYTKAITEDWNKSHLI</sequence>
<comment type="caution">
    <text evidence="3">The sequence shown here is derived from an EMBL/GenBank/DDBJ whole genome shotgun (WGS) entry which is preliminary data.</text>
</comment>
<evidence type="ECO:0000313" key="3">
    <source>
        <dbReference type="EMBL" id="THD27295.1"/>
    </source>
</evidence>
<feature type="domain" description="Shisa N-terminal" evidence="2">
    <location>
        <begin position="101"/>
        <end position="148"/>
    </location>
</feature>
<dbReference type="InterPro" id="IPR053891">
    <property type="entry name" value="Shisa_N"/>
</dbReference>
<name>A0A4E0RIL8_FASHE</name>
<dbReference type="Pfam" id="PF13908">
    <property type="entry name" value="Shisa_N"/>
    <property type="match status" value="1"/>
</dbReference>
<keyword evidence="4" id="KW-1185">Reference proteome</keyword>
<evidence type="ECO:0000256" key="1">
    <source>
        <dbReference type="SAM" id="Phobius"/>
    </source>
</evidence>
<accession>A0A4E0RIL8</accession>
<evidence type="ECO:0000313" key="4">
    <source>
        <dbReference type="Proteomes" id="UP000230066"/>
    </source>
</evidence>
<dbReference type="AlphaFoldDB" id="A0A4E0RIL8"/>